<reference evidence="2 3" key="1">
    <citation type="submission" date="2023-10" db="EMBL/GenBank/DDBJ databases">
        <title>Noviherbaspirillum sp. CPCC 100848 genome assembly.</title>
        <authorList>
            <person name="Li X.Y."/>
            <person name="Fang X.M."/>
        </authorList>
    </citation>
    <scope>NUCLEOTIDE SEQUENCE [LARGE SCALE GENOMIC DNA]</scope>
    <source>
        <strain evidence="2 3">CPCC 100848</strain>
    </source>
</reference>
<evidence type="ECO:0000313" key="3">
    <source>
        <dbReference type="Proteomes" id="UP001352263"/>
    </source>
</evidence>
<keyword evidence="1" id="KW-0732">Signal</keyword>
<sequence length="382" mass="40217">MKSRVSKAFGICTLAAMVSACGGGADMDMAGSGTKLAPTVWTSDGRATNSCSYDPRCSNNPHAPFIVQSGTYATAGFPADGATISGMVRLQVAGLALENVELLPPSGYAPRYGVFQLSNDKTHAWLDLDTTKLPNGPIAVRAAAFNKPAGQPDAVELTAMTPRTWVVNNTNPPVQELSVTAASAPADGAVLAGTVRLEVRGTGIANAELLPGIGYAPRLGQFNVSADRTYAWLDLDTRTIPDGVRDVRVSVFNVTQGQAGAQETVAISPRRWDFRNGVGTDFHGSVSVAPPHGSTLSGIVVLEVRGAGLRNIELLPPEGYAPVRGTFSVWSGSYTIGHYNFDTRTLPNGPIDLRISAFNVAPGQPGARENIAMPTRQWIISN</sequence>
<proteinExistence type="predicted"/>
<feature type="signal peptide" evidence="1">
    <location>
        <begin position="1"/>
        <end position="20"/>
    </location>
</feature>
<evidence type="ECO:0000256" key="1">
    <source>
        <dbReference type="SAM" id="SignalP"/>
    </source>
</evidence>
<dbReference type="PROSITE" id="PS51257">
    <property type="entry name" value="PROKAR_LIPOPROTEIN"/>
    <property type="match status" value="1"/>
</dbReference>
<dbReference type="RefSeq" id="WP_326504726.1">
    <property type="nucleotide sequence ID" value="NZ_JAWIIV010000001.1"/>
</dbReference>
<dbReference type="EMBL" id="JAWIIV010000001">
    <property type="protein sequence ID" value="MEC4717985.1"/>
    <property type="molecule type" value="Genomic_DNA"/>
</dbReference>
<accession>A0ABU6J3N1</accession>
<evidence type="ECO:0008006" key="4">
    <source>
        <dbReference type="Google" id="ProtNLM"/>
    </source>
</evidence>
<organism evidence="2 3">
    <name type="scientific">Noviherbaspirillum album</name>
    <dbReference type="NCBI Taxonomy" id="3080276"/>
    <lineage>
        <taxon>Bacteria</taxon>
        <taxon>Pseudomonadati</taxon>
        <taxon>Pseudomonadota</taxon>
        <taxon>Betaproteobacteria</taxon>
        <taxon>Burkholderiales</taxon>
        <taxon>Oxalobacteraceae</taxon>
        <taxon>Noviherbaspirillum</taxon>
    </lineage>
</organism>
<dbReference type="Proteomes" id="UP001352263">
    <property type="component" value="Unassembled WGS sequence"/>
</dbReference>
<gene>
    <name evidence="2" type="ORF">RY831_02370</name>
</gene>
<name>A0ABU6J3N1_9BURK</name>
<keyword evidence="3" id="KW-1185">Reference proteome</keyword>
<feature type="chain" id="PRO_5045372808" description="Bacterial spore germination immunoglobulin-like domain-containing protein" evidence="1">
    <location>
        <begin position="21"/>
        <end position="382"/>
    </location>
</feature>
<evidence type="ECO:0000313" key="2">
    <source>
        <dbReference type="EMBL" id="MEC4717985.1"/>
    </source>
</evidence>
<protein>
    <recommendedName>
        <fullName evidence="4">Bacterial spore germination immunoglobulin-like domain-containing protein</fullName>
    </recommendedName>
</protein>
<comment type="caution">
    <text evidence="2">The sequence shown here is derived from an EMBL/GenBank/DDBJ whole genome shotgun (WGS) entry which is preliminary data.</text>
</comment>